<keyword evidence="1" id="KW-0175">Coiled coil</keyword>
<dbReference type="AlphaFoldDB" id="A0AAD8DXC6"/>
<dbReference type="EMBL" id="JARGEI010000008">
    <property type="protein sequence ID" value="KAJ8727744.1"/>
    <property type="molecule type" value="Genomic_DNA"/>
</dbReference>
<name>A0AAD8DXC6_MYTSE</name>
<evidence type="ECO:0008006" key="5">
    <source>
        <dbReference type="Google" id="ProtNLM"/>
    </source>
</evidence>
<reference evidence="3" key="1">
    <citation type="submission" date="2023-03" db="EMBL/GenBank/DDBJ databases">
        <title>Chromosome-level genomes of two armyworms, Mythimna separata and Mythimna loreyi, provide insights into the biosynthesis and reception of sex pheromones.</title>
        <authorList>
            <person name="Zhao H."/>
        </authorList>
    </citation>
    <scope>NUCLEOTIDE SEQUENCE</scope>
    <source>
        <strain evidence="3">BeijingLab</strain>
        <tissue evidence="3">Pupa</tissue>
    </source>
</reference>
<organism evidence="3 4">
    <name type="scientific">Mythimna separata</name>
    <name type="common">Oriental armyworm</name>
    <name type="synonym">Pseudaletia separata</name>
    <dbReference type="NCBI Taxonomy" id="271217"/>
    <lineage>
        <taxon>Eukaryota</taxon>
        <taxon>Metazoa</taxon>
        <taxon>Ecdysozoa</taxon>
        <taxon>Arthropoda</taxon>
        <taxon>Hexapoda</taxon>
        <taxon>Insecta</taxon>
        <taxon>Pterygota</taxon>
        <taxon>Neoptera</taxon>
        <taxon>Endopterygota</taxon>
        <taxon>Lepidoptera</taxon>
        <taxon>Glossata</taxon>
        <taxon>Ditrysia</taxon>
        <taxon>Noctuoidea</taxon>
        <taxon>Noctuidae</taxon>
        <taxon>Noctuinae</taxon>
        <taxon>Hadenini</taxon>
        <taxon>Mythimna</taxon>
    </lineage>
</organism>
<evidence type="ECO:0000313" key="3">
    <source>
        <dbReference type="EMBL" id="KAJ8727744.1"/>
    </source>
</evidence>
<evidence type="ECO:0000256" key="2">
    <source>
        <dbReference type="SAM" id="MobiDB-lite"/>
    </source>
</evidence>
<dbReference type="Proteomes" id="UP001231518">
    <property type="component" value="Chromosome 11"/>
</dbReference>
<protein>
    <recommendedName>
        <fullName evidence="5">Endonuclease-reverse transcriptase</fullName>
    </recommendedName>
</protein>
<feature type="region of interest" description="Disordered" evidence="2">
    <location>
        <begin position="199"/>
        <end position="264"/>
    </location>
</feature>
<evidence type="ECO:0000313" key="4">
    <source>
        <dbReference type="Proteomes" id="UP001231518"/>
    </source>
</evidence>
<proteinExistence type="predicted"/>
<evidence type="ECO:0000256" key="1">
    <source>
        <dbReference type="SAM" id="Coils"/>
    </source>
</evidence>
<comment type="caution">
    <text evidence="3">The sequence shown here is derived from an EMBL/GenBank/DDBJ whole genome shotgun (WGS) entry which is preliminary data.</text>
</comment>
<feature type="compositionally biased region" description="Polar residues" evidence="2">
    <location>
        <begin position="252"/>
        <end position="264"/>
    </location>
</feature>
<keyword evidence="4" id="KW-1185">Reference proteome</keyword>
<accession>A0AAD8DXC6</accession>
<sequence length="264" mass="30747">MDKLMEMLLDLKKEIAEQKEEIKSNSKNIVNEINDNMNHKFQQLCLENEEIQLKLEKQNSRLDYIEKEMRKKNIVIFGVEETEKGYFELQDKILGIMSNILKISCIPNDIEAVQRRGKKVEGKVRPVVITFTTLGMKIKALKNKNHLENCEYYIKQDYPKNILEKRAELKNQAKLETEKGNKVVLKYDKLIILENKLNKNKYTGKPGSPEKNNTRGEKRSHNNSPTGNERNRQNYKKNKTQSILSYVKHSPTPVQVPSNSGNEK</sequence>
<gene>
    <name evidence="3" type="ORF">PYW07_001863</name>
</gene>
<feature type="coiled-coil region" evidence="1">
    <location>
        <begin position="1"/>
        <end position="68"/>
    </location>
</feature>